<organism evidence="1 2">
    <name type="scientific">Nonomuraea zeae</name>
    <dbReference type="NCBI Taxonomy" id="1642303"/>
    <lineage>
        <taxon>Bacteria</taxon>
        <taxon>Bacillati</taxon>
        <taxon>Actinomycetota</taxon>
        <taxon>Actinomycetes</taxon>
        <taxon>Streptosporangiales</taxon>
        <taxon>Streptosporangiaceae</taxon>
        <taxon>Nonomuraea</taxon>
    </lineage>
</organism>
<accession>A0A5S4GP05</accession>
<gene>
    <name evidence="1" type="ORF">ETD85_17475</name>
</gene>
<protein>
    <submittedName>
        <fullName evidence="1">Sporulation protein</fullName>
    </submittedName>
</protein>
<dbReference type="RefSeq" id="WP_138690781.1">
    <property type="nucleotide sequence ID" value="NZ_JBHSAZ010000026.1"/>
</dbReference>
<dbReference type="EMBL" id="VCKX01000047">
    <property type="protein sequence ID" value="TMR34234.1"/>
    <property type="molecule type" value="Genomic_DNA"/>
</dbReference>
<dbReference type="Pfam" id="PF07070">
    <property type="entry name" value="Spo0M"/>
    <property type="match status" value="1"/>
</dbReference>
<dbReference type="AlphaFoldDB" id="A0A5S4GP05"/>
<comment type="caution">
    <text evidence="1">The sequence shown here is derived from an EMBL/GenBank/DDBJ whole genome shotgun (WGS) entry which is preliminary data.</text>
</comment>
<keyword evidence="2" id="KW-1185">Reference proteome</keyword>
<name>A0A5S4GP05_9ACTN</name>
<sequence>MVFKRMLGAFGDGGPSVGTLLAMSRTQPGGTLSGEVRLKGGDHDARVERIGLGLVARVEPARREGGEQSGLVELAHAEVSGPSTLGQGQDRTIAFQVAVPWETPISEIGGRHLAGLALGVRTEVVSAAMVVEQGDLDMVAVRPLPSQQRVLHAFAQLGFHFVSAVLRAGGLAGVRQDLPFYQGIEFYPPTRYAGSIHEVELAFVPSPSGLDVVLTVNGHAGRHWSGGAVGRFQMTHAEALRTDWPSEVDRWLGGLTRHARG</sequence>
<reference evidence="1 2" key="1">
    <citation type="submission" date="2019-05" db="EMBL/GenBank/DDBJ databases">
        <title>Draft genome sequence of Nonomuraea zeae DSM 100528.</title>
        <authorList>
            <person name="Saricaoglu S."/>
            <person name="Isik K."/>
        </authorList>
    </citation>
    <scope>NUCLEOTIDE SEQUENCE [LARGE SCALE GENOMIC DNA]</scope>
    <source>
        <strain evidence="1 2">DSM 100528</strain>
    </source>
</reference>
<dbReference type="OrthoDB" id="3431481at2"/>
<dbReference type="InterPro" id="IPR009776">
    <property type="entry name" value="Spore_0_M"/>
</dbReference>
<dbReference type="Proteomes" id="UP000306628">
    <property type="component" value="Unassembled WGS sequence"/>
</dbReference>
<proteinExistence type="predicted"/>
<evidence type="ECO:0000313" key="2">
    <source>
        <dbReference type="Proteomes" id="UP000306628"/>
    </source>
</evidence>
<evidence type="ECO:0000313" key="1">
    <source>
        <dbReference type="EMBL" id="TMR34234.1"/>
    </source>
</evidence>
<dbReference type="PANTHER" id="PTHR40053">
    <property type="entry name" value="SPORULATION-CONTROL PROTEIN SPO0M"/>
    <property type="match status" value="1"/>
</dbReference>
<dbReference type="PANTHER" id="PTHR40053:SF1">
    <property type="entry name" value="SPORULATION-CONTROL PROTEIN SPO0M"/>
    <property type="match status" value="1"/>
</dbReference>